<dbReference type="AlphaFoldDB" id="K8Y9C0"/>
<dbReference type="PATRIC" id="fig|758847.3.peg.1774"/>
<dbReference type="STRING" id="758847.LSS_08449"/>
<gene>
    <name evidence="1" type="ORF">LSS_08449</name>
</gene>
<accession>K8Y9C0</accession>
<sequence length="216" mass="25273">MRNVSKTSYLFVLIIILFFLTDHCKKKLEKEETSGDETKKQISTNLSSDMERTWKRFVSAIQSDDAVEIKKLSTNCIYCTTCVTNTAKEKSSFETLEKKNFETAYDKLYSDFSYIPIDRFIREDKPIIFDSTIKSKLSGKIKYDSSWIKAADVHNQACILSKAKFKTAQKYQVYHIRISIPDDWVSLFLTEEITDYVFAFIQTEDGYKYYEFSQIP</sequence>
<reference evidence="1 2" key="1">
    <citation type="journal article" date="2012" name="Gene">
        <title>Sequence of Leptospira santarosai serovar Shermani genome and prediction of virulence-associated genes.</title>
        <authorList>
            <person name="Chou L.F."/>
            <person name="Chen Y.T."/>
            <person name="Lu C.W."/>
            <person name="Ko Y.C."/>
            <person name="Tang C.Y."/>
            <person name="Pan M.J."/>
            <person name="Tian Y.C."/>
            <person name="Chiu C.H."/>
            <person name="Hung C.C."/>
            <person name="Yang C.W."/>
        </authorList>
    </citation>
    <scope>NUCLEOTIDE SEQUENCE [LARGE SCALE GENOMIC DNA]</scope>
    <source>
        <strain evidence="1">LT 821</strain>
    </source>
</reference>
<dbReference type="EMBL" id="CP006695">
    <property type="protein sequence ID" value="EKT87127.1"/>
    <property type="molecule type" value="Genomic_DNA"/>
</dbReference>
<dbReference type="KEGG" id="lst:LSS_08449"/>
<evidence type="ECO:0000313" key="1">
    <source>
        <dbReference type="EMBL" id="EKT87127.1"/>
    </source>
</evidence>
<name>K8Y9C0_9LEPT</name>
<dbReference type="GeneID" id="29740287"/>
<protein>
    <submittedName>
        <fullName evidence="1">Uncharacterized protein</fullName>
    </submittedName>
</protein>
<dbReference type="Proteomes" id="UP000035800">
    <property type="component" value="Chromosome II"/>
</dbReference>
<evidence type="ECO:0000313" key="2">
    <source>
        <dbReference type="Proteomes" id="UP000035800"/>
    </source>
</evidence>
<reference evidence="1 2" key="2">
    <citation type="journal article" date="2014" name="Emerg. Microbes Infect.">
        <title>Potential impact on kidney infection: a whole-genome analysis of Leptospira santarosai serovar Shermani.</title>
        <authorList>
            <person name="Chou L.F."/>
            <person name="Chen T.W."/>
            <person name="Ko Y.C."/>
            <person name="Pan M.J."/>
            <person name="Tian Y.C."/>
            <person name="Chiu C.H."/>
            <person name="Tang P."/>
            <person name="Hung C.C."/>
            <person name="Yang C.W."/>
        </authorList>
    </citation>
    <scope>NUCLEOTIDE SEQUENCE</scope>
    <source>
        <strain evidence="1 2">LT 821</strain>
    </source>
</reference>
<organism evidence="1 2">
    <name type="scientific">Leptospira santarosai serovar Shermani str. LT 821</name>
    <dbReference type="NCBI Taxonomy" id="758847"/>
    <lineage>
        <taxon>Bacteria</taxon>
        <taxon>Pseudomonadati</taxon>
        <taxon>Spirochaetota</taxon>
        <taxon>Spirochaetia</taxon>
        <taxon>Leptospirales</taxon>
        <taxon>Leptospiraceae</taxon>
        <taxon>Leptospira</taxon>
    </lineage>
</organism>
<proteinExistence type="predicted"/>
<dbReference type="RefSeq" id="WP_004459891.1">
    <property type="nucleotide sequence ID" value="NZ_CP006695.1"/>
</dbReference>